<evidence type="ECO:0000256" key="1">
    <source>
        <dbReference type="SAM" id="Phobius"/>
    </source>
</evidence>
<organism evidence="2 3">
    <name type="scientific">Anoxybacter fermentans</name>
    <dbReference type="NCBI Taxonomy" id="1323375"/>
    <lineage>
        <taxon>Bacteria</taxon>
        <taxon>Bacillati</taxon>
        <taxon>Bacillota</taxon>
        <taxon>Clostridia</taxon>
        <taxon>Halanaerobiales</taxon>
        <taxon>Anoxybacter</taxon>
    </lineage>
</organism>
<gene>
    <name evidence="2" type="ORF">BBF96_04925</name>
</gene>
<keyword evidence="1" id="KW-0472">Membrane</keyword>
<dbReference type="KEGG" id="aft:BBF96_04925"/>
<proteinExistence type="predicted"/>
<dbReference type="RefSeq" id="WP_127016128.1">
    <property type="nucleotide sequence ID" value="NZ_CP016379.1"/>
</dbReference>
<sequence>MNEGWIMLISMVMFLLGFWIGRRVGLDEGFHKGLKQAPLEIKRRSLEEGECVICGITKNFQDCAGKL</sequence>
<keyword evidence="1" id="KW-0812">Transmembrane</keyword>
<protein>
    <submittedName>
        <fullName evidence="2">Uncharacterized protein</fullName>
    </submittedName>
</protein>
<reference evidence="2 3" key="1">
    <citation type="submission" date="2016-07" db="EMBL/GenBank/DDBJ databases">
        <title>Genome and transcriptome analysis of iron-reducing fermentative bacteria Anoxybacter fermentans.</title>
        <authorList>
            <person name="Zeng X."/>
            <person name="Shao Z."/>
        </authorList>
    </citation>
    <scope>NUCLEOTIDE SEQUENCE [LARGE SCALE GENOMIC DNA]</scope>
    <source>
        <strain evidence="2 3">DY22613</strain>
    </source>
</reference>
<dbReference type="AlphaFoldDB" id="A0A3Q9HPS6"/>
<evidence type="ECO:0000313" key="3">
    <source>
        <dbReference type="Proteomes" id="UP000267250"/>
    </source>
</evidence>
<dbReference type="EMBL" id="CP016379">
    <property type="protein sequence ID" value="AZR72794.1"/>
    <property type="molecule type" value="Genomic_DNA"/>
</dbReference>
<name>A0A3Q9HPS6_9FIRM</name>
<feature type="transmembrane region" description="Helical" evidence="1">
    <location>
        <begin position="6"/>
        <end position="25"/>
    </location>
</feature>
<keyword evidence="3" id="KW-1185">Reference proteome</keyword>
<accession>A0A3Q9HPS6</accession>
<keyword evidence="1" id="KW-1133">Transmembrane helix</keyword>
<dbReference type="Proteomes" id="UP000267250">
    <property type="component" value="Chromosome"/>
</dbReference>
<evidence type="ECO:0000313" key="2">
    <source>
        <dbReference type="EMBL" id="AZR72794.1"/>
    </source>
</evidence>
<dbReference type="OrthoDB" id="2382413at2"/>